<evidence type="ECO:0000259" key="5">
    <source>
        <dbReference type="Pfam" id="PF03865"/>
    </source>
</evidence>
<dbReference type="HOGENOM" id="CLU_422557_0_0_6"/>
<gene>
    <name evidence="7" type="ordered locus">TERTU_1698</name>
</gene>
<evidence type="ECO:0000313" key="7">
    <source>
        <dbReference type="EMBL" id="ACR13068.1"/>
    </source>
</evidence>
<dbReference type="InterPro" id="IPR013686">
    <property type="entry name" value="Polypept-transport_assoc_ShlB"/>
</dbReference>
<reference evidence="7 8" key="1">
    <citation type="journal article" date="2009" name="PLoS ONE">
        <title>The complete genome of Teredinibacter turnerae T7901: an intracellular endosymbiont of marine wood-boring bivalves (shipworms).</title>
        <authorList>
            <person name="Yang J.C."/>
            <person name="Madupu R."/>
            <person name="Durkin A.S."/>
            <person name="Ekborg N.A."/>
            <person name="Pedamallu C.S."/>
            <person name="Hostetler J.B."/>
            <person name="Radune D."/>
            <person name="Toms B.S."/>
            <person name="Henrissat B."/>
            <person name="Coutinho P.M."/>
            <person name="Schwarz S."/>
            <person name="Field L."/>
            <person name="Trindade-Silva A.E."/>
            <person name="Soares C.A.G."/>
            <person name="Elshahawi S."/>
            <person name="Hanora A."/>
            <person name="Schmidt E.W."/>
            <person name="Haygood M.G."/>
            <person name="Posfai J."/>
            <person name="Benner J."/>
            <person name="Madinger C."/>
            <person name="Nove J."/>
            <person name="Anton B."/>
            <person name="Chaudhary K."/>
            <person name="Foster J."/>
            <person name="Holman A."/>
            <person name="Kumar S."/>
            <person name="Lessard P.A."/>
            <person name="Luyten Y.A."/>
            <person name="Slatko B."/>
            <person name="Wood N."/>
            <person name="Wu B."/>
            <person name="Teplitski M."/>
            <person name="Mougous J.D."/>
            <person name="Ward N."/>
            <person name="Eisen J.A."/>
            <person name="Badger J.H."/>
            <person name="Distel D.L."/>
        </authorList>
    </citation>
    <scope>NUCLEOTIDE SEQUENCE [LARGE SCALE GENOMIC DNA]</scope>
    <source>
        <strain evidence="8">ATCC 39867 / T7901</strain>
    </source>
</reference>
<sequence length="636" mass="71520">MVGFGRFGLVATLCVTTFANAGFLELPDTQEVPEYEEKTMRLDLDIPNVRERDPDPMGGPRLNVKEFRVQGIVEYPELGLTREALIKRVEQIRFDLMQEGELLESGYTVDEVSEVSDLLAEIEEDTKGEHVTAVEVQRLVFLIREQRRNRGVTLGMIESVADVITRYYREAGFILAKAYIPEQHVRDGVVTLTLLLGELGEVSVNENKRHSDWIIGRVFKSALGKPVTAKGIEERLYLVNDYPGISSRGYFEPGSQVGDTKLNVNVVNEKWFDSNVRLDNHGAEGSGKYRLYSDFFLHSPFGLADQLQLGLLASFEPDNSNFGQIRYQTNILHPRIKLYAGASTNEFTLDQTVNTGNSNQQSQTTTSYAGESLVTDFGITYKIKRSRVSNHAIDLNGSRVSSQYGLAEQQSYLEDTLKITALTYSFDTINERARRLHQAAFTLKEMKAVDGSFAQQEGGDEAAYIFAYDYSLLTFLPLPFTEKESRILVRSSGQYSEKSLASSVQFGIGGPTKSRAYAVNRFFGDYGVYLGADWQFDGFGGDKLSLFGRKLSDVLQPYLFTDMAYSYKYPLQADSDEGVRGSYADAGFGLKLNIQKMRFNMSFAKGIVAKYEASFDVNEEDTEKGSKFYFDMQYSF</sequence>
<accession>C5BU40</accession>
<evidence type="ECO:0000256" key="3">
    <source>
        <dbReference type="ARBA" id="ARBA00023237"/>
    </source>
</evidence>
<evidence type="ECO:0000313" key="8">
    <source>
        <dbReference type="Proteomes" id="UP000009080"/>
    </source>
</evidence>
<feature type="domain" description="Haemolysin activator HlyB C-terminal" evidence="5">
    <location>
        <begin position="258"/>
        <end position="532"/>
    </location>
</feature>
<feature type="domain" description="Polypeptide-transport-associated ShlB-type" evidence="6">
    <location>
        <begin position="146"/>
        <end position="195"/>
    </location>
</feature>
<keyword evidence="3" id="KW-0998">Cell outer membrane</keyword>
<dbReference type="eggNOG" id="COG2831">
    <property type="taxonomic scope" value="Bacteria"/>
</dbReference>
<dbReference type="EMBL" id="CP001614">
    <property type="protein sequence ID" value="ACR13068.1"/>
    <property type="molecule type" value="Genomic_DNA"/>
</dbReference>
<protein>
    <submittedName>
        <fullName evidence="7">Hemolysin activator protein, HlyB family</fullName>
    </submittedName>
</protein>
<evidence type="ECO:0000256" key="4">
    <source>
        <dbReference type="SAM" id="SignalP"/>
    </source>
</evidence>
<dbReference type="GO" id="GO:0046819">
    <property type="term" value="P:protein secretion by the type V secretion system"/>
    <property type="evidence" value="ECO:0007669"/>
    <property type="project" value="TreeGrafter"/>
</dbReference>
<organism evidence="7 8">
    <name type="scientific">Teredinibacter turnerae (strain ATCC 39867 / T7901)</name>
    <dbReference type="NCBI Taxonomy" id="377629"/>
    <lineage>
        <taxon>Bacteria</taxon>
        <taxon>Pseudomonadati</taxon>
        <taxon>Pseudomonadota</taxon>
        <taxon>Gammaproteobacteria</taxon>
        <taxon>Cellvibrionales</taxon>
        <taxon>Cellvibrionaceae</taxon>
        <taxon>Teredinibacter</taxon>
    </lineage>
</organism>
<dbReference type="Gene3D" id="2.40.160.50">
    <property type="entry name" value="membrane protein fhac: a member of the omp85/tpsb transporter family"/>
    <property type="match status" value="1"/>
</dbReference>
<keyword evidence="8" id="KW-1185">Reference proteome</keyword>
<feature type="signal peptide" evidence="4">
    <location>
        <begin position="1"/>
        <end position="21"/>
    </location>
</feature>
<dbReference type="PANTHER" id="PTHR34597:SF3">
    <property type="entry name" value="OUTER MEMBRANE TRANSPORTER CDIB"/>
    <property type="match status" value="1"/>
</dbReference>
<dbReference type="Proteomes" id="UP000009080">
    <property type="component" value="Chromosome"/>
</dbReference>
<dbReference type="Pfam" id="PF03865">
    <property type="entry name" value="ShlB"/>
    <property type="match status" value="1"/>
</dbReference>
<evidence type="ECO:0000256" key="2">
    <source>
        <dbReference type="ARBA" id="ARBA00022692"/>
    </source>
</evidence>
<keyword evidence="1" id="KW-0472">Membrane</keyword>
<dbReference type="PANTHER" id="PTHR34597">
    <property type="entry name" value="SLR1661 PROTEIN"/>
    <property type="match status" value="1"/>
</dbReference>
<dbReference type="AlphaFoldDB" id="C5BU40"/>
<name>C5BU40_TERTT</name>
<keyword evidence="2" id="KW-0812">Transmembrane</keyword>
<dbReference type="InterPro" id="IPR051544">
    <property type="entry name" value="TPS_OM_transporter"/>
</dbReference>
<dbReference type="OrthoDB" id="572300at2"/>
<dbReference type="GO" id="GO:0098046">
    <property type="term" value="C:type V protein secretion system complex"/>
    <property type="evidence" value="ECO:0007669"/>
    <property type="project" value="TreeGrafter"/>
</dbReference>
<dbReference type="Gene3D" id="3.10.20.310">
    <property type="entry name" value="membrane protein fhac"/>
    <property type="match status" value="1"/>
</dbReference>
<feature type="chain" id="PRO_5002949124" evidence="4">
    <location>
        <begin position="22"/>
        <end position="636"/>
    </location>
</feature>
<dbReference type="STRING" id="377629.TERTU_1698"/>
<evidence type="ECO:0000256" key="1">
    <source>
        <dbReference type="ARBA" id="ARBA00022452"/>
    </source>
</evidence>
<evidence type="ECO:0000259" key="6">
    <source>
        <dbReference type="Pfam" id="PF08479"/>
    </source>
</evidence>
<dbReference type="KEGG" id="ttu:TERTU_1698"/>
<keyword evidence="1" id="KW-1134">Transmembrane beta strand</keyword>
<keyword evidence="4" id="KW-0732">Signal</keyword>
<dbReference type="GO" id="GO:0008320">
    <property type="term" value="F:protein transmembrane transporter activity"/>
    <property type="evidence" value="ECO:0007669"/>
    <property type="project" value="TreeGrafter"/>
</dbReference>
<proteinExistence type="predicted"/>
<dbReference type="Pfam" id="PF08479">
    <property type="entry name" value="POTRA_2"/>
    <property type="match status" value="1"/>
</dbReference>
<dbReference type="InterPro" id="IPR005565">
    <property type="entry name" value="Hemolysn_activator_HlyB_C"/>
</dbReference>